<dbReference type="PANTHER" id="PTHR10953:SF102">
    <property type="entry name" value="ADENYLYLTRANSFERASE AND SULFURTRANSFERASE MOCS3"/>
    <property type="match status" value="1"/>
</dbReference>
<dbReference type="EMBL" id="BAAABU010000020">
    <property type="protein sequence ID" value="GAA0252367.1"/>
    <property type="molecule type" value="Genomic_DNA"/>
</dbReference>
<dbReference type="SUPFAM" id="SSF69572">
    <property type="entry name" value="Activating enzymes of the ubiquitin-like proteins"/>
    <property type="match status" value="1"/>
</dbReference>
<gene>
    <name evidence="2" type="ORF">GCM10010492_61110</name>
</gene>
<dbReference type="InterPro" id="IPR000594">
    <property type="entry name" value="ThiF_NAD_FAD-bd"/>
</dbReference>
<dbReference type="InterPro" id="IPR045886">
    <property type="entry name" value="ThiF/MoeB/HesA"/>
</dbReference>
<comment type="caution">
    <text evidence="2">The sequence shown here is derived from an EMBL/GenBank/DDBJ whole genome shotgun (WGS) entry which is preliminary data.</text>
</comment>
<organism evidence="2 3">
    <name type="scientific">Saccharothrix mutabilis subsp. mutabilis</name>
    <dbReference type="NCBI Taxonomy" id="66855"/>
    <lineage>
        <taxon>Bacteria</taxon>
        <taxon>Bacillati</taxon>
        <taxon>Actinomycetota</taxon>
        <taxon>Actinomycetes</taxon>
        <taxon>Pseudonocardiales</taxon>
        <taxon>Pseudonocardiaceae</taxon>
        <taxon>Saccharothrix</taxon>
    </lineage>
</organism>
<dbReference type="InterPro" id="IPR035985">
    <property type="entry name" value="Ubiquitin-activating_enz"/>
</dbReference>
<proteinExistence type="predicted"/>
<reference evidence="2 3" key="1">
    <citation type="journal article" date="2019" name="Int. J. Syst. Evol. Microbiol.">
        <title>The Global Catalogue of Microorganisms (GCM) 10K type strain sequencing project: providing services to taxonomists for standard genome sequencing and annotation.</title>
        <authorList>
            <consortium name="The Broad Institute Genomics Platform"/>
            <consortium name="The Broad Institute Genome Sequencing Center for Infectious Disease"/>
            <person name="Wu L."/>
            <person name="Ma J."/>
        </authorList>
    </citation>
    <scope>NUCLEOTIDE SEQUENCE [LARGE SCALE GENOMIC DNA]</scope>
    <source>
        <strain evidence="2 3">JCM 3380</strain>
    </source>
</reference>
<evidence type="ECO:0000259" key="1">
    <source>
        <dbReference type="Pfam" id="PF00899"/>
    </source>
</evidence>
<protein>
    <recommendedName>
        <fullName evidence="1">THIF-type NAD/FAD binding fold domain-containing protein</fullName>
    </recommendedName>
</protein>
<dbReference type="PANTHER" id="PTHR10953">
    <property type="entry name" value="UBIQUITIN-ACTIVATING ENZYME E1"/>
    <property type="match status" value="1"/>
</dbReference>
<dbReference type="Proteomes" id="UP001500416">
    <property type="component" value="Unassembled WGS sequence"/>
</dbReference>
<dbReference type="Gene3D" id="3.40.50.720">
    <property type="entry name" value="NAD(P)-binding Rossmann-like Domain"/>
    <property type="match status" value="1"/>
</dbReference>
<evidence type="ECO:0000313" key="2">
    <source>
        <dbReference type="EMBL" id="GAA0252367.1"/>
    </source>
</evidence>
<name>A0ABN0UJ70_9PSEU</name>
<sequence>MADRYARHALVPGWDQAALVRAEVVVVGAGALGTEVARLLGQAGVGRLVLCDPDVVSESNLSRGALFRAADVGRPKVEAAAEALEVIAPDTVVDPRHAELAAAAGLGELRSAALVVSCLDSLAARLRLTTRCNLVGVPLLDGGTSPWGGEVRYHAAGDACFGCGLGAADRTATDDPWSCADLARPRHRGASAPISALVAAWMTTTALRLLFGHRPGTTVVRVDPVRGAAHPVRVERDPACPFHETVTEVVALPHNHFGTAGDVLAAVDDGEVALTWTPFPVDGRTSVHLRDAPPGARLADLGVAPRELLPVVTPGSAGRLRYLELAPTGEGAP</sequence>
<feature type="domain" description="THIF-type NAD/FAD binding fold" evidence="1">
    <location>
        <begin position="11"/>
        <end position="241"/>
    </location>
</feature>
<dbReference type="Pfam" id="PF00899">
    <property type="entry name" value="ThiF"/>
    <property type="match status" value="1"/>
</dbReference>
<evidence type="ECO:0000313" key="3">
    <source>
        <dbReference type="Proteomes" id="UP001500416"/>
    </source>
</evidence>
<accession>A0ABN0UJ70</accession>
<keyword evidence="3" id="KW-1185">Reference proteome</keyword>
<dbReference type="RefSeq" id="WP_343937407.1">
    <property type="nucleotide sequence ID" value="NZ_BAAABU010000020.1"/>
</dbReference>